<organism evidence="2 3">
    <name type="scientific">Phaeosphaeria nodorum (strain SN15 / ATCC MYA-4574 / FGSC 10173)</name>
    <name type="common">Glume blotch fungus</name>
    <name type="synonym">Parastagonospora nodorum</name>
    <dbReference type="NCBI Taxonomy" id="321614"/>
    <lineage>
        <taxon>Eukaryota</taxon>
        <taxon>Fungi</taxon>
        <taxon>Dikarya</taxon>
        <taxon>Ascomycota</taxon>
        <taxon>Pezizomycotina</taxon>
        <taxon>Dothideomycetes</taxon>
        <taxon>Pleosporomycetidae</taxon>
        <taxon>Pleosporales</taxon>
        <taxon>Pleosporineae</taxon>
        <taxon>Phaeosphaeriaceae</taxon>
        <taxon>Parastagonospora</taxon>
    </lineage>
</organism>
<proteinExistence type="predicted"/>
<feature type="compositionally biased region" description="Basic and acidic residues" evidence="1">
    <location>
        <begin position="1"/>
        <end position="16"/>
    </location>
</feature>
<dbReference type="OrthoDB" id="4267316at2759"/>
<sequence length="405" mass="45614">MDELQKTHMNELKIPEASDSSAFTTSSPASVHPSAHDSQASAGQYQFMNSGSCRVPRCPYIVGATFTATSHEPSVPFGHDYITKYPKLPDNWEKLSQLDSCLSRPFLGGRSITHATRTLTITSTIRSGYGRGAQILVINNNMVAKIYDPLYYKFINEYDYTEPVICDADGDYLREAAAYTELQSSPAAVETTPIYHGSFTVETDTYVTPSGGKEKRVVPLILIEYLRGQSMSSIKPHTLSDEVRSAITRKVIVAEIVILHAGVDHYDYCPRNIMLLNLDESPLTLTEDYINNHVQVKVIDFNISIVNAHPSHKYRRWYKSDAKAGRKPQSPIVRYHGQMIEFYYWVPKSTSAEEWLWEQFHGDERFRPVTWDPKNPLKSPKYLDDSEDDSGGSSDSGISMGTTKE</sequence>
<protein>
    <recommendedName>
        <fullName evidence="4">Protein kinase domain-containing protein</fullName>
    </recommendedName>
</protein>
<feature type="region of interest" description="Disordered" evidence="1">
    <location>
        <begin position="367"/>
        <end position="405"/>
    </location>
</feature>
<evidence type="ECO:0000256" key="1">
    <source>
        <dbReference type="SAM" id="MobiDB-lite"/>
    </source>
</evidence>
<evidence type="ECO:0000313" key="2">
    <source>
        <dbReference type="EMBL" id="QRC96054.1"/>
    </source>
</evidence>
<dbReference type="EMBL" id="CP069028">
    <property type="protein sequence ID" value="QRC96054.1"/>
    <property type="molecule type" value="Genomic_DNA"/>
</dbReference>
<feature type="compositionally biased region" description="Polar residues" evidence="1">
    <location>
        <begin position="18"/>
        <end position="29"/>
    </location>
</feature>
<keyword evidence="3" id="KW-1185">Reference proteome</keyword>
<gene>
    <name evidence="2" type="ORF">JI435_056940</name>
</gene>
<reference evidence="3" key="1">
    <citation type="journal article" date="2021" name="BMC Genomics">
        <title>Chromosome-level genome assembly and manually-curated proteome of model necrotroph Parastagonospora nodorum Sn15 reveals a genome-wide trove of candidate effector homologs, and redundancy of virulence-related functions within an accessory chromosome.</title>
        <authorList>
            <person name="Bertazzoni S."/>
            <person name="Jones D.A.B."/>
            <person name="Phan H.T."/>
            <person name="Tan K.-C."/>
            <person name="Hane J.K."/>
        </authorList>
    </citation>
    <scope>NUCLEOTIDE SEQUENCE [LARGE SCALE GENOMIC DNA]</scope>
    <source>
        <strain evidence="3">SN15 / ATCC MYA-4574 / FGSC 10173)</strain>
    </source>
</reference>
<feature type="region of interest" description="Disordered" evidence="1">
    <location>
        <begin position="1"/>
        <end position="38"/>
    </location>
</feature>
<accession>A0A7U2EZM3</accession>
<dbReference type="SUPFAM" id="SSF56112">
    <property type="entry name" value="Protein kinase-like (PK-like)"/>
    <property type="match status" value="1"/>
</dbReference>
<dbReference type="Proteomes" id="UP000663193">
    <property type="component" value="Chromosome 6"/>
</dbReference>
<dbReference type="InterPro" id="IPR011009">
    <property type="entry name" value="Kinase-like_dom_sf"/>
</dbReference>
<dbReference type="VEuPathDB" id="FungiDB:JI435_056940"/>
<name>A0A7U2EZM3_PHANO</name>
<dbReference type="AlphaFoldDB" id="A0A7U2EZM3"/>
<evidence type="ECO:0008006" key="4">
    <source>
        <dbReference type="Google" id="ProtNLM"/>
    </source>
</evidence>
<evidence type="ECO:0000313" key="3">
    <source>
        <dbReference type="Proteomes" id="UP000663193"/>
    </source>
</evidence>
<dbReference type="OMA" id="LPHEWED"/>